<accession>A0A4U9HED3</accession>
<keyword evidence="1" id="KW-0472">Membrane</keyword>
<reference evidence="2 3" key="1">
    <citation type="submission" date="2019-05" db="EMBL/GenBank/DDBJ databases">
        <authorList>
            <consortium name="Pathogen Informatics"/>
        </authorList>
    </citation>
    <scope>NUCLEOTIDE SEQUENCE [LARGE SCALE GENOMIC DNA]</scope>
    <source>
        <strain evidence="2 3">NCTC13032</strain>
    </source>
</reference>
<keyword evidence="1" id="KW-0812">Transmembrane</keyword>
<sequence length="87" mass="10038">MAFQNGVIGIAGWLILLVGCWYIGWREFRRGKMMVGMFLLLFTIGFFCRTMVDHNLKDHYLEQYMLLTGLLVGMCALRPANTEKQTS</sequence>
<evidence type="ECO:0000313" key="2">
    <source>
        <dbReference type="EMBL" id="VTP62034.1"/>
    </source>
</evidence>
<organism evidence="2 3">
    <name type="scientific">Leclercia adecarboxylata</name>
    <dbReference type="NCBI Taxonomy" id="83655"/>
    <lineage>
        <taxon>Bacteria</taxon>
        <taxon>Pseudomonadati</taxon>
        <taxon>Pseudomonadota</taxon>
        <taxon>Gammaproteobacteria</taxon>
        <taxon>Enterobacterales</taxon>
        <taxon>Enterobacteriaceae</taxon>
        <taxon>Leclercia</taxon>
    </lineage>
</organism>
<proteinExistence type="predicted"/>
<evidence type="ECO:0000256" key="1">
    <source>
        <dbReference type="SAM" id="Phobius"/>
    </source>
</evidence>
<feature type="transmembrane region" description="Helical" evidence="1">
    <location>
        <begin position="6"/>
        <end position="23"/>
    </location>
</feature>
<dbReference type="EMBL" id="LR590464">
    <property type="protein sequence ID" value="VTP62034.1"/>
    <property type="molecule type" value="Genomic_DNA"/>
</dbReference>
<dbReference type="AlphaFoldDB" id="A0A4U9HED3"/>
<keyword evidence="1" id="KW-1133">Transmembrane helix</keyword>
<feature type="transmembrane region" description="Helical" evidence="1">
    <location>
        <begin position="35"/>
        <end position="52"/>
    </location>
</feature>
<gene>
    <name evidence="2" type="ORF">NCTC13032_00132</name>
</gene>
<evidence type="ECO:0000313" key="3">
    <source>
        <dbReference type="Proteomes" id="UP000310719"/>
    </source>
</evidence>
<protein>
    <submittedName>
        <fullName evidence="2">Uncharacterized protein</fullName>
    </submittedName>
</protein>
<dbReference type="Proteomes" id="UP000310719">
    <property type="component" value="Chromosome"/>
</dbReference>
<name>A0A4U9HED3_9ENTR</name>